<dbReference type="GO" id="GO:0002949">
    <property type="term" value="P:tRNA threonylcarbamoyladenosine modification"/>
    <property type="evidence" value="ECO:0007669"/>
    <property type="project" value="InterPro"/>
</dbReference>
<dbReference type="GO" id="GO:0005524">
    <property type="term" value="F:ATP binding"/>
    <property type="evidence" value="ECO:0007669"/>
    <property type="project" value="UniProtKB-KW"/>
</dbReference>
<reference evidence="11 12" key="1">
    <citation type="submission" date="2017-09" db="EMBL/GenBank/DDBJ databases">
        <title>Depth-based differentiation of microbial function through sediment-hosted aquifers and enrichment of novel symbionts in the deep terrestrial subsurface.</title>
        <authorList>
            <person name="Probst A.J."/>
            <person name="Ladd B."/>
            <person name="Jarett J.K."/>
            <person name="Geller-Mcgrath D.E."/>
            <person name="Sieber C.M."/>
            <person name="Emerson J.B."/>
            <person name="Anantharaman K."/>
            <person name="Thomas B.C."/>
            <person name="Malmstrom R."/>
            <person name="Stieglmeier M."/>
            <person name="Klingl A."/>
            <person name="Woyke T."/>
            <person name="Ryan C.M."/>
            <person name="Banfield J.F."/>
        </authorList>
    </citation>
    <scope>NUCLEOTIDE SEQUENCE [LARGE SCALE GENOMIC DNA]</scope>
    <source>
        <strain evidence="11">CG10_big_fil_rev_8_21_14_0_10_36_16</strain>
    </source>
</reference>
<dbReference type="EMBL" id="PCXQ01000004">
    <property type="protein sequence ID" value="PJE51166.1"/>
    <property type="molecule type" value="Genomic_DNA"/>
</dbReference>
<dbReference type="GO" id="GO:0005737">
    <property type="term" value="C:cytoplasm"/>
    <property type="evidence" value="ECO:0007669"/>
    <property type="project" value="UniProtKB-SubCell"/>
</dbReference>
<keyword evidence="5" id="KW-0819">tRNA processing</keyword>
<keyword evidence="4" id="KW-0963">Cytoplasm</keyword>
<dbReference type="AlphaFoldDB" id="A0A2J0Q7V3"/>
<evidence type="ECO:0000256" key="10">
    <source>
        <dbReference type="ARBA" id="ARBA00032441"/>
    </source>
</evidence>
<dbReference type="InterPro" id="IPR027417">
    <property type="entry name" value="P-loop_NTPase"/>
</dbReference>
<dbReference type="GO" id="GO:0016740">
    <property type="term" value="F:transferase activity"/>
    <property type="evidence" value="ECO:0007669"/>
    <property type="project" value="UniProtKB-KW"/>
</dbReference>
<evidence type="ECO:0000256" key="1">
    <source>
        <dbReference type="ARBA" id="ARBA00004496"/>
    </source>
</evidence>
<name>A0A2J0Q7V3_9BACT</name>
<dbReference type="Pfam" id="PF02367">
    <property type="entry name" value="TsaE"/>
    <property type="match status" value="1"/>
</dbReference>
<comment type="similarity">
    <text evidence="2">Belongs to the TsaE family.</text>
</comment>
<evidence type="ECO:0000256" key="9">
    <source>
        <dbReference type="ARBA" id="ARBA00022842"/>
    </source>
</evidence>
<evidence type="ECO:0000256" key="3">
    <source>
        <dbReference type="ARBA" id="ARBA00019010"/>
    </source>
</evidence>
<gene>
    <name evidence="11" type="ORF">COV29_02740</name>
</gene>
<evidence type="ECO:0000313" key="11">
    <source>
        <dbReference type="EMBL" id="PJE51166.1"/>
    </source>
</evidence>
<dbReference type="GO" id="GO:0046872">
    <property type="term" value="F:metal ion binding"/>
    <property type="evidence" value="ECO:0007669"/>
    <property type="project" value="UniProtKB-KW"/>
</dbReference>
<keyword evidence="11" id="KW-0808">Transferase</keyword>
<comment type="caution">
    <text evidence="11">The sequence shown here is derived from an EMBL/GenBank/DDBJ whole genome shotgun (WGS) entry which is preliminary data.</text>
</comment>
<sequence>MNMDLEKVNLISTTTMEITTKSAAETQKVAVNLVKKIIKDGVYPKHLQSAVVVALEGELGAGKTTFVQGFAKELGIKHHITSPTFLLIKNYKLKIKNYENLVHIDAYRLKDHKDLEKLNIKEMLSDSKNIILIEWSDRVKKVLPKNYIKIHIDHIAETERLIRVMNYDS</sequence>
<organism evidence="11 12">
    <name type="scientific">Candidatus Yanofskybacteria bacterium CG10_big_fil_rev_8_21_14_0_10_36_16</name>
    <dbReference type="NCBI Taxonomy" id="1975096"/>
    <lineage>
        <taxon>Bacteria</taxon>
        <taxon>Candidatus Yanofskyibacteriota</taxon>
    </lineage>
</organism>
<evidence type="ECO:0000256" key="5">
    <source>
        <dbReference type="ARBA" id="ARBA00022694"/>
    </source>
</evidence>
<evidence type="ECO:0000256" key="4">
    <source>
        <dbReference type="ARBA" id="ARBA00022490"/>
    </source>
</evidence>
<dbReference type="PANTHER" id="PTHR33540">
    <property type="entry name" value="TRNA THREONYLCARBAMOYLADENOSINE BIOSYNTHESIS PROTEIN TSAE"/>
    <property type="match status" value="1"/>
</dbReference>
<keyword evidence="9" id="KW-0460">Magnesium</keyword>
<dbReference type="InterPro" id="IPR003442">
    <property type="entry name" value="T6A_TsaE"/>
</dbReference>
<keyword evidence="6" id="KW-0479">Metal-binding</keyword>
<evidence type="ECO:0000313" key="12">
    <source>
        <dbReference type="Proteomes" id="UP000228496"/>
    </source>
</evidence>
<dbReference type="NCBIfam" id="TIGR00150">
    <property type="entry name" value="T6A_YjeE"/>
    <property type="match status" value="1"/>
</dbReference>
<dbReference type="Gene3D" id="3.40.50.300">
    <property type="entry name" value="P-loop containing nucleotide triphosphate hydrolases"/>
    <property type="match status" value="1"/>
</dbReference>
<dbReference type="SUPFAM" id="SSF52540">
    <property type="entry name" value="P-loop containing nucleoside triphosphate hydrolases"/>
    <property type="match status" value="1"/>
</dbReference>
<dbReference type="Proteomes" id="UP000228496">
    <property type="component" value="Unassembled WGS sequence"/>
</dbReference>
<proteinExistence type="inferred from homology"/>
<keyword evidence="8" id="KW-0067">ATP-binding</keyword>
<accession>A0A2J0Q7V3</accession>
<keyword evidence="7" id="KW-0547">Nucleotide-binding</keyword>
<evidence type="ECO:0000256" key="2">
    <source>
        <dbReference type="ARBA" id="ARBA00007599"/>
    </source>
</evidence>
<evidence type="ECO:0000256" key="7">
    <source>
        <dbReference type="ARBA" id="ARBA00022741"/>
    </source>
</evidence>
<comment type="subcellular location">
    <subcellularLocation>
        <location evidence="1">Cytoplasm</location>
    </subcellularLocation>
</comment>
<evidence type="ECO:0000256" key="8">
    <source>
        <dbReference type="ARBA" id="ARBA00022840"/>
    </source>
</evidence>
<evidence type="ECO:0000256" key="6">
    <source>
        <dbReference type="ARBA" id="ARBA00022723"/>
    </source>
</evidence>
<protein>
    <recommendedName>
        <fullName evidence="3">tRNA threonylcarbamoyladenosine biosynthesis protein TsaE</fullName>
    </recommendedName>
    <alternativeName>
        <fullName evidence="10">t(6)A37 threonylcarbamoyladenosine biosynthesis protein TsaE</fullName>
    </alternativeName>
</protein>
<dbReference type="PANTHER" id="PTHR33540:SF2">
    <property type="entry name" value="TRNA THREONYLCARBAMOYLADENOSINE BIOSYNTHESIS PROTEIN TSAE"/>
    <property type="match status" value="1"/>
</dbReference>